<dbReference type="OrthoDB" id="4687120at2"/>
<reference evidence="2" key="1">
    <citation type="submission" date="2019-08" db="EMBL/GenBank/DDBJ databases">
        <authorList>
            <person name="Zheng X."/>
        </authorList>
    </citation>
    <scope>NUCLEOTIDE SEQUENCE [LARGE SCALE GENOMIC DNA]</scope>
    <source>
        <strain evidence="2">FJAT-25496</strain>
    </source>
</reference>
<dbReference type="Pfam" id="PF07485">
    <property type="entry name" value="DUF1529"/>
    <property type="match status" value="1"/>
</dbReference>
<dbReference type="EMBL" id="CP042593">
    <property type="protein sequence ID" value="QED49494.1"/>
    <property type="molecule type" value="Genomic_DNA"/>
</dbReference>
<dbReference type="InterPro" id="IPR011094">
    <property type="entry name" value="Uncharacterised_LppY/LpqO"/>
</dbReference>
<dbReference type="Proteomes" id="UP000321555">
    <property type="component" value="Chromosome"/>
</dbReference>
<name>A0A5B8Z959_CYTDA</name>
<sequence>MKPDDIFYISLLRNDLKVTVKGIPIRTGLALGGWVAFKQMGNQTYRIFLYG</sequence>
<protein>
    <submittedName>
        <fullName evidence="1">DUF1259 domain-containing protein</fullName>
    </submittedName>
</protein>
<evidence type="ECO:0000313" key="1">
    <source>
        <dbReference type="EMBL" id="QED49494.1"/>
    </source>
</evidence>
<keyword evidence="2" id="KW-1185">Reference proteome</keyword>
<organism evidence="1 2">
    <name type="scientific">Cytobacillus dafuensis</name>
    <name type="common">Bacillus dafuensis</name>
    <dbReference type="NCBI Taxonomy" id="1742359"/>
    <lineage>
        <taxon>Bacteria</taxon>
        <taxon>Bacillati</taxon>
        <taxon>Bacillota</taxon>
        <taxon>Bacilli</taxon>
        <taxon>Bacillales</taxon>
        <taxon>Bacillaceae</taxon>
        <taxon>Cytobacillus</taxon>
    </lineage>
</organism>
<dbReference type="RefSeq" id="WP_082625431.1">
    <property type="nucleotide sequence ID" value="NZ_CP042593.1"/>
</dbReference>
<dbReference type="KEGG" id="bda:FSZ17_20750"/>
<proteinExistence type="predicted"/>
<accession>A0A5B8Z959</accession>
<dbReference type="AlphaFoldDB" id="A0A5B8Z959"/>
<evidence type="ECO:0000313" key="2">
    <source>
        <dbReference type="Proteomes" id="UP000321555"/>
    </source>
</evidence>
<gene>
    <name evidence="1" type="ORF">FSZ17_20750</name>
</gene>